<feature type="compositionally biased region" description="Acidic residues" evidence="1">
    <location>
        <begin position="123"/>
        <end position="134"/>
    </location>
</feature>
<protein>
    <submittedName>
        <fullName evidence="2">Uncharacterized protein</fullName>
    </submittedName>
</protein>
<dbReference type="EMBL" id="JAEPRC010000474">
    <property type="protein sequence ID" value="KAG2196485.1"/>
    <property type="molecule type" value="Genomic_DNA"/>
</dbReference>
<evidence type="ECO:0000313" key="2">
    <source>
        <dbReference type="EMBL" id="KAG2196485.1"/>
    </source>
</evidence>
<reference evidence="2" key="1">
    <citation type="submission" date="2020-12" db="EMBL/GenBank/DDBJ databases">
        <title>Metabolic potential, ecology and presence of endohyphal bacteria is reflected in genomic diversity of Mucoromycotina.</title>
        <authorList>
            <person name="Muszewska A."/>
            <person name="Okrasinska A."/>
            <person name="Steczkiewicz K."/>
            <person name="Drgas O."/>
            <person name="Orlowska M."/>
            <person name="Perlinska-Lenart U."/>
            <person name="Aleksandrzak-Piekarczyk T."/>
            <person name="Szatraj K."/>
            <person name="Zielenkiewicz U."/>
            <person name="Pilsyk S."/>
            <person name="Malc E."/>
            <person name="Mieczkowski P."/>
            <person name="Kruszewska J.S."/>
            <person name="Biernat P."/>
            <person name="Pawlowska J."/>
        </authorList>
    </citation>
    <scope>NUCLEOTIDE SEQUENCE</scope>
    <source>
        <strain evidence="2">CBS 226.32</strain>
    </source>
</reference>
<dbReference type="Proteomes" id="UP000650833">
    <property type="component" value="Unassembled WGS sequence"/>
</dbReference>
<gene>
    <name evidence="2" type="ORF">INT46_001230</name>
</gene>
<comment type="caution">
    <text evidence="2">The sequence shown here is derived from an EMBL/GenBank/DDBJ whole genome shotgun (WGS) entry which is preliminary data.</text>
</comment>
<evidence type="ECO:0000256" key="1">
    <source>
        <dbReference type="SAM" id="MobiDB-lite"/>
    </source>
</evidence>
<accession>A0A8H7QRJ5</accession>
<sequence>MDDDNKRYADALEGQFKKRLLQAIQGSINKENDRNELYTKLIQFSQLPKGSVTKAEKAIGAFNREIEKYLRKMLTESKKKKNIKIWKEYIKNNFDKLKKTVVVGDGQVKVDDPEAQEGINKIEEEEEEEEETDEKEEKETWRACSTSLQHIIREDLSDIKLICYLQACTINILRLTNTYTDPNTTEDSTSDESVPSPFLSLPVSMKTNSKNINQGSGLANYTRPLNRIKKMTDLGRNVMKEERELTEPSLHNSGNAADLDKAFERHYRSRDIIKNFYFSNAIAKQRR</sequence>
<feature type="region of interest" description="Disordered" evidence="1">
    <location>
        <begin position="116"/>
        <end position="139"/>
    </location>
</feature>
<keyword evidence="3" id="KW-1185">Reference proteome</keyword>
<proteinExistence type="predicted"/>
<evidence type="ECO:0000313" key="3">
    <source>
        <dbReference type="Proteomes" id="UP000650833"/>
    </source>
</evidence>
<organism evidence="2 3">
    <name type="scientific">Mucor plumbeus</name>
    <dbReference type="NCBI Taxonomy" id="97098"/>
    <lineage>
        <taxon>Eukaryota</taxon>
        <taxon>Fungi</taxon>
        <taxon>Fungi incertae sedis</taxon>
        <taxon>Mucoromycota</taxon>
        <taxon>Mucoromycotina</taxon>
        <taxon>Mucoromycetes</taxon>
        <taxon>Mucorales</taxon>
        <taxon>Mucorineae</taxon>
        <taxon>Mucoraceae</taxon>
        <taxon>Mucor</taxon>
    </lineage>
</organism>
<name>A0A8H7QRJ5_9FUNG</name>
<dbReference type="AlphaFoldDB" id="A0A8H7QRJ5"/>